<comment type="caution">
    <text evidence="13">The sequence shown here is derived from an EMBL/GenBank/DDBJ whole genome shotgun (WGS) entry which is preliminary data.</text>
</comment>
<keyword evidence="4" id="KW-0645">Protease</keyword>
<dbReference type="GO" id="GO:0005615">
    <property type="term" value="C:extracellular space"/>
    <property type="evidence" value="ECO:0007669"/>
    <property type="project" value="TreeGrafter"/>
</dbReference>
<dbReference type="GO" id="GO:0004181">
    <property type="term" value="F:metallocarboxypeptidase activity"/>
    <property type="evidence" value="ECO:0007669"/>
    <property type="project" value="InterPro"/>
</dbReference>
<dbReference type="AlphaFoldDB" id="A0A0L7KVW5"/>
<reference evidence="13 14" key="1">
    <citation type="journal article" date="2015" name="Genome Biol. Evol.">
        <title>The genome of winter moth (Operophtera brumata) provides a genomic perspective on sexual dimorphism and phenology.</title>
        <authorList>
            <person name="Derks M.F."/>
            <person name="Smit S."/>
            <person name="Salis L."/>
            <person name="Schijlen E."/>
            <person name="Bossers A."/>
            <person name="Mateman C."/>
            <person name="Pijl A.S."/>
            <person name="de Ridder D."/>
            <person name="Groenen M.A."/>
            <person name="Visser M.E."/>
            <person name="Megens H.J."/>
        </authorList>
    </citation>
    <scope>NUCLEOTIDE SEQUENCE [LARGE SCALE GENOMIC DNA]</scope>
    <source>
        <strain evidence="13">WM2013NL</strain>
        <tissue evidence="13">Head and thorax</tissue>
    </source>
</reference>
<sequence length="363" mass="40815">VDSYLDMLAEAYPDTVTLVNAGKSFEGRDINYKVYNVKLSNATQQDDLFKLKSDIVDFWRKPCVKYNVVGKAMVPPSHSDWFEERLAEIGVAKDVYIEDILDHLYALQEVYANSTTTVELVVYSQTDENRPLVYLKLTNGDATGKPVALLEAAINPRDWVTVPSALNVVNRLLEDDNRMFLDVADWIIVPVVNPDGYEYTHTNVNRNFDVDWLVSDSSSSPCSHLYAGTDPGSEIETQMIKHLIEEYSPRLYISLQNSGKFVTYPWRFEKAASGLFRRHYLKGLEVINALEGYTLDSGAIAIGDRESGTSVDFARHSRVFYTFNIGVGGEDDDGVIVPEDDIFRIAEDIWRAVAAAARGLELN</sequence>
<evidence type="ECO:0000256" key="4">
    <source>
        <dbReference type="ARBA" id="ARBA00022670"/>
    </source>
</evidence>
<evidence type="ECO:0000256" key="6">
    <source>
        <dbReference type="ARBA" id="ARBA00022729"/>
    </source>
</evidence>
<dbReference type="InterPro" id="IPR003146">
    <property type="entry name" value="M14A_act_pep"/>
</dbReference>
<evidence type="ECO:0000256" key="1">
    <source>
        <dbReference type="ARBA" id="ARBA00001947"/>
    </source>
</evidence>
<dbReference type="Proteomes" id="UP000037510">
    <property type="component" value="Unassembled WGS sequence"/>
</dbReference>
<dbReference type="PANTHER" id="PTHR11705">
    <property type="entry name" value="PROTEASE FAMILY M14 CARBOXYPEPTIDASE A,B"/>
    <property type="match status" value="1"/>
</dbReference>
<keyword evidence="7" id="KW-0378">Hydrolase</keyword>
<feature type="domain" description="Peptidase M14" evidence="12">
    <location>
        <begin position="93"/>
        <end position="360"/>
    </location>
</feature>
<dbReference type="GO" id="GO:0006508">
    <property type="term" value="P:proteolysis"/>
    <property type="evidence" value="ECO:0007669"/>
    <property type="project" value="UniProtKB-KW"/>
</dbReference>
<keyword evidence="8" id="KW-0862">Zinc</keyword>
<evidence type="ECO:0000313" key="14">
    <source>
        <dbReference type="Proteomes" id="UP000037510"/>
    </source>
</evidence>
<evidence type="ECO:0000256" key="2">
    <source>
        <dbReference type="ARBA" id="ARBA00005988"/>
    </source>
</evidence>
<dbReference type="SUPFAM" id="SSF54897">
    <property type="entry name" value="Protease propeptides/inhibitors"/>
    <property type="match status" value="1"/>
</dbReference>
<dbReference type="Gene3D" id="3.30.70.340">
    <property type="entry name" value="Metallocarboxypeptidase-like"/>
    <property type="match status" value="1"/>
</dbReference>
<dbReference type="Pfam" id="PF02244">
    <property type="entry name" value="Propep_M14"/>
    <property type="match status" value="1"/>
</dbReference>
<dbReference type="PANTHER" id="PTHR11705:SF91">
    <property type="entry name" value="FI01817P-RELATED"/>
    <property type="match status" value="1"/>
</dbReference>
<accession>A0A0L7KVW5</accession>
<comment type="caution">
    <text evidence="11">Lacks conserved residue(s) required for the propagation of feature annotation.</text>
</comment>
<dbReference type="PROSITE" id="PS52035">
    <property type="entry name" value="PEPTIDASE_M14"/>
    <property type="match status" value="1"/>
</dbReference>
<organism evidence="13 14">
    <name type="scientific">Operophtera brumata</name>
    <name type="common">Winter moth</name>
    <name type="synonym">Phalaena brumata</name>
    <dbReference type="NCBI Taxonomy" id="104452"/>
    <lineage>
        <taxon>Eukaryota</taxon>
        <taxon>Metazoa</taxon>
        <taxon>Ecdysozoa</taxon>
        <taxon>Arthropoda</taxon>
        <taxon>Hexapoda</taxon>
        <taxon>Insecta</taxon>
        <taxon>Pterygota</taxon>
        <taxon>Neoptera</taxon>
        <taxon>Endopterygota</taxon>
        <taxon>Lepidoptera</taxon>
        <taxon>Glossata</taxon>
        <taxon>Ditrysia</taxon>
        <taxon>Geometroidea</taxon>
        <taxon>Geometridae</taxon>
        <taxon>Larentiinae</taxon>
        <taxon>Operophtera</taxon>
    </lineage>
</organism>
<evidence type="ECO:0000256" key="7">
    <source>
        <dbReference type="ARBA" id="ARBA00022801"/>
    </source>
</evidence>
<keyword evidence="10" id="KW-1015">Disulfide bond</keyword>
<proteinExistence type="inferred from homology"/>
<evidence type="ECO:0000256" key="10">
    <source>
        <dbReference type="ARBA" id="ARBA00023157"/>
    </source>
</evidence>
<dbReference type="GO" id="GO:0008270">
    <property type="term" value="F:zinc ion binding"/>
    <property type="evidence" value="ECO:0007669"/>
    <property type="project" value="InterPro"/>
</dbReference>
<gene>
    <name evidence="13" type="ORF">OBRU01_19916</name>
</gene>
<keyword evidence="5" id="KW-0479">Metal-binding</keyword>
<evidence type="ECO:0000256" key="3">
    <source>
        <dbReference type="ARBA" id="ARBA00022645"/>
    </source>
</evidence>
<dbReference type="EMBL" id="JTDY01005092">
    <property type="protein sequence ID" value="KOB67378.1"/>
    <property type="molecule type" value="Genomic_DNA"/>
</dbReference>
<name>A0A0L7KVW5_OPEBR</name>
<dbReference type="Pfam" id="PF00246">
    <property type="entry name" value="Peptidase_M14"/>
    <property type="match status" value="2"/>
</dbReference>
<comment type="cofactor">
    <cofactor evidence="1">
        <name>Zn(2+)</name>
        <dbReference type="ChEBI" id="CHEBI:29105"/>
    </cofactor>
</comment>
<evidence type="ECO:0000256" key="8">
    <source>
        <dbReference type="ARBA" id="ARBA00022833"/>
    </source>
</evidence>
<evidence type="ECO:0000256" key="11">
    <source>
        <dbReference type="PROSITE-ProRule" id="PRU01379"/>
    </source>
</evidence>
<keyword evidence="14" id="KW-1185">Reference proteome</keyword>
<comment type="similarity">
    <text evidence="2 11">Belongs to the peptidase M14 family.</text>
</comment>
<dbReference type="Gene3D" id="3.40.630.10">
    <property type="entry name" value="Zn peptidases"/>
    <property type="match status" value="1"/>
</dbReference>
<keyword evidence="9" id="KW-0482">Metalloprotease</keyword>
<keyword evidence="3 13" id="KW-0121">Carboxypeptidase</keyword>
<evidence type="ECO:0000313" key="13">
    <source>
        <dbReference type="EMBL" id="KOB67378.1"/>
    </source>
</evidence>
<dbReference type="InterPro" id="IPR036990">
    <property type="entry name" value="M14A-like_propep"/>
</dbReference>
<evidence type="ECO:0000256" key="5">
    <source>
        <dbReference type="ARBA" id="ARBA00022723"/>
    </source>
</evidence>
<feature type="non-terminal residue" evidence="13">
    <location>
        <position position="1"/>
    </location>
</feature>
<evidence type="ECO:0000256" key="9">
    <source>
        <dbReference type="ARBA" id="ARBA00023049"/>
    </source>
</evidence>
<dbReference type="InterPro" id="IPR000834">
    <property type="entry name" value="Peptidase_M14"/>
</dbReference>
<evidence type="ECO:0000259" key="12">
    <source>
        <dbReference type="PROSITE" id="PS52035"/>
    </source>
</evidence>
<dbReference type="SMART" id="SM00631">
    <property type="entry name" value="Zn_pept"/>
    <property type="match status" value="1"/>
</dbReference>
<keyword evidence="6" id="KW-0732">Signal</keyword>
<dbReference type="SUPFAM" id="SSF53187">
    <property type="entry name" value="Zn-dependent exopeptidases"/>
    <property type="match status" value="2"/>
</dbReference>
<protein>
    <submittedName>
        <fullName evidence="13">Midgut carboxypeptidase 2</fullName>
    </submittedName>
</protein>